<dbReference type="EMBL" id="ML170277">
    <property type="protein sequence ID" value="TDL15381.1"/>
    <property type="molecule type" value="Genomic_DNA"/>
</dbReference>
<proteinExistence type="predicted"/>
<dbReference type="VEuPathDB" id="FungiDB:BD410DRAFT_120958"/>
<sequence length="176" mass="20052">MGMSDGKDNNHVSTSVFISLQVLQTLLEFVGQSGIPAGGDHRRPPRRQCPRVSPAHCPARVFAQWPPHSHGETGEHKCSRTTIWPNGWSTNFATISFECGLTCERVFRRTRSMNNPDSLHRPSLFIECITRRILHTLLIRRFHCAYGGWSRKVRTDVARPVANNFKHTLGQEHTRK</sequence>
<evidence type="ECO:0000313" key="2">
    <source>
        <dbReference type="Proteomes" id="UP000294933"/>
    </source>
</evidence>
<dbReference type="AlphaFoldDB" id="A0A4Y7PK57"/>
<name>A0A4Y7PK57_9AGAM</name>
<keyword evidence="2" id="KW-1185">Reference proteome</keyword>
<evidence type="ECO:0000313" key="1">
    <source>
        <dbReference type="EMBL" id="TDL15381.1"/>
    </source>
</evidence>
<dbReference type="Proteomes" id="UP000294933">
    <property type="component" value="Unassembled WGS sequence"/>
</dbReference>
<accession>A0A4Y7PK57</accession>
<organism evidence="1 2">
    <name type="scientific">Rickenella mellea</name>
    <dbReference type="NCBI Taxonomy" id="50990"/>
    <lineage>
        <taxon>Eukaryota</taxon>
        <taxon>Fungi</taxon>
        <taxon>Dikarya</taxon>
        <taxon>Basidiomycota</taxon>
        <taxon>Agaricomycotina</taxon>
        <taxon>Agaricomycetes</taxon>
        <taxon>Hymenochaetales</taxon>
        <taxon>Rickenellaceae</taxon>
        <taxon>Rickenella</taxon>
    </lineage>
</organism>
<gene>
    <name evidence="1" type="ORF">BD410DRAFT_120958</name>
</gene>
<reference evidence="1 2" key="1">
    <citation type="submission" date="2018-06" db="EMBL/GenBank/DDBJ databases">
        <title>A transcriptomic atlas of mushroom development highlights an independent origin of complex multicellularity.</title>
        <authorList>
            <consortium name="DOE Joint Genome Institute"/>
            <person name="Krizsan K."/>
            <person name="Almasi E."/>
            <person name="Merenyi Z."/>
            <person name="Sahu N."/>
            <person name="Viragh M."/>
            <person name="Koszo T."/>
            <person name="Mondo S."/>
            <person name="Kiss B."/>
            <person name="Balint B."/>
            <person name="Kues U."/>
            <person name="Barry K."/>
            <person name="Hegedus J.C."/>
            <person name="Henrissat B."/>
            <person name="Johnson J."/>
            <person name="Lipzen A."/>
            <person name="Ohm R."/>
            <person name="Nagy I."/>
            <person name="Pangilinan J."/>
            <person name="Yan J."/>
            <person name="Xiong Y."/>
            <person name="Grigoriev I.V."/>
            <person name="Hibbett D.S."/>
            <person name="Nagy L.G."/>
        </authorList>
    </citation>
    <scope>NUCLEOTIDE SEQUENCE [LARGE SCALE GENOMIC DNA]</scope>
    <source>
        <strain evidence="1 2">SZMC22713</strain>
    </source>
</reference>
<protein>
    <submittedName>
        <fullName evidence="1">Uncharacterized protein</fullName>
    </submittedName>
</protein>